<sequence length="194" mass="22481">MKLIKALILIIFSNVVLAQSSKTINSDNSIEGQFKSLYKESGSYQVYKVIKKTAYASLQKNTVDSIKKLKSTIKSKQDLINNQTSTLKSLNKEIQSLNNNLSESSKKEDQISFIGIDLTKSNYNLIVWSIILTLLGFLIYFIYRFKNSNKTTKEARKSFDEIELEFEQHRKKSIEKEQQLRRKLQDEINKQRGV</sequence>
<reference evidence="4 5" key="1">
    <citation type="submission" date="2024-05" db="EMBL/GenBank/DDBJ databases">
        <authorList>
            <person name="Duchaud E."/>
        </authorList>
    </citation>
    <scope>NUCLEOTIDE SEQUENCE [LARGE SCALE GENOMIC DNA]</scope>
    <source>
        <strain evidence="4">Ena-SAMPLE-TAB-13-05-2024-13:56:06:370-140305</strain>
    </source>
</reference>
<feature type="chain" id="PRO_5046969217" description="tRNA (Guanine-N1)-methyltransferase" evidence="3">
    <location>
        <begin position="19"/>
        <end position="194"/>
    </location>
</feature>
<dbReference type="EMBL" id="CAXJRC010000017">
    <property type="protein sequence ID" value="CAL2106604.1"/>
    <property type="molecule type" value="Genomic_DNA"/>
</dbReference>
<evidence type="ECO:0000313" key="5">
    <source>
        <dbReference type="Proteomes" id="UP001497602"/>
    </source>
</evidence>
<evidence type="ECO:0000256" key="3">
    <source>
        <dbReference type="SAM" id="SignalP"/>
    </source>
</evidence>
<evidence type="ECO:0000256" key="1">
    <source>
        <dbReference type="SAM" id="Coils"/>
    </source>
</evidence>
<feature type="signal peptide" evidence="3">
    <location>
        <begin position="1"/>
        <end position="18"/>
    </location>
</feature>
<evidence type="ECO:0000313" key="4">
    <source>
        <dbReference type="EMBL" id="CAL2106604.1"/>
    </source>
</evidence>
<organism evidence="4 5">
    <name type="scientific">Tenacibaculum vairaonense</name>
    <dbReference type="NCBI Taxonomy" id="3137860"/>
    <lineage>
        <taxon>Bacteria</taxon>
        <taxon>Pseudomonadati</taxon>
        <taxon>Bacteroidota</taxon>
        <taxon>Flavobacteriia</taxon>
        <taxon>Flavobacteriales</taxon>
        <taxon>Flavobacteriaceae</taxon>
        <taxon>Tenacibaculum</taxon>
    </lineage>
</organism>
<keyword evidence="2" id="KW-0812">Transmembrane</keyword>
<accession>A0ABP1FE63</accession>
<dbReference type="Proteomes" id="UP001497602">
    <property type="component" value="Unassembled WGS sequence"/>
</dbReference>
<feature type="coiled-coil region" evidence="1">
    <location>
        <begin position="73"/>
        <end position="107"/>
    </location>
</feature>
<protein>
    <recommendedName>
        <fullName evidence="6">tRNA (Guanine-N1)-methyltransferase</fullName>
    </recommendedName>
</protein>
<dbReference type="RefSeq" id="WP_348738350.1">
    <property type="nucleotide sequence ID" value="NZ_CAXJRC010000017.1"/>
</dbReference>
<name>A0ABP1FE63_9FLAO</name>
<evidence type="ECO:0008006" key="6">
    <source>
        <dbReference type="Google" id="ProtNLM"/>
    </source>
</evidence>
<keyword evidence="2" id="KW-0472">Membrane</keyword>
<evidence type="ECO:0000256" key="2">
    <source>
        <dbReference type="SAM" id="Phobius"/>
    </source>
</evidence>
<gene>
    <name evidence="4" type="ORF">T190115A13A_250035</name>
</gene>
<keyword evidence="1" id="KW-0175">Coiled coil</keyword>
<feature type="transmembrane region" description="Helical" evidence="2">
    <location>
        <begin position="125"/>
        <end position="143"/>
    </location>
</feature>
<keyword evidence="3" id="KW-0732">Signal</keyword>
<comment type="caution">
    <text evidence="4">The sequence shown here is derived from an EMBL/GenBank/DDBJ whole genome shotgun (WGS) entry which is preliminary data.</text>
</comment>
<keyword evidence="5" id="KW-1185">Reference proteome</keyword>
<proteinExistence type="predicted"/>
<keyword evidence="2" id="KW-1133">Transmembrane helix</keyword>